<evidence type="ECO:0000256" key="4">
    <source>
        <dbReference type="ARBA" id="ARBA00023295"/>
    </source>
</evidence>
<dbReference type="Gene3D" id="2.115.10.20">
    <property type="entry name" value="Glycosyl hydrolase domain, family 43"/>
    <property type="match status" value="1"/>
</dbReference>
<dbReference type="InterPro" id="IPR050727">
    <property type="entry name" value="GH43_arabinanases"/>
</dbReference>
<dbReference type="AlphaFoldDB" id="A0A1G9V4U8"/>
<evidence type="ECO:0000313" key="7">
    <source>
        <dbReference type="Proteomes" id="UP000199440"/>
    </source>
</evidence>
<keyword evidence="7" id="KW-1185">Reference proteome</keyword>
<dbReference type="GO" id="GO:0005975">
    <property type="term" value="P:carbohydrate metabolic process"/>
    <property type="evidence" value="ECO:0007669"/>
    <property type="project" value="InterPro"/>
</dbReference>
<keyword evidence="4 5" id="KW-0326">Glycosidase</keyword>
<evidence type="ECO:0000313" key="6">
    <source>
        <dbReference type="EMBL" id="SDM67133.1"/>
    </source>
</evidence>
<dbReference type="Proteomes" id="UP000199440">
    <property type="component" value="Unassembled WGS sequence"/>
</dbReference>
<evidence type="ECO:0000256" key="1">
    <source>
        <dbReference type="ARBA" id="ARBA00004834"/>
    </source>
</evidence>
<gene>
    <name evidence="6" type="ORF">SAMN04488514_112111</name>
</gene>
<dbReference type="SUPFAM" id="SSF75005">
    <property type="entry name" value="Arabinanase/levansucrase/invertase"/>
    <property type="match status" value="1"/>
</dbReference>
<reference evidence="6 7" key="1">
    <citation type="submission" date="2016-10" db="EMBL/GenBank/DDBJ databases">
        <authorList>
            <person name="de Groot N.N."/>
        </authorList>
    </citation>
    <scope>NUCLEOTIDE SEQUENCE [LARGE SCALE GENOMIC DNA]</scope>
    <source>
        <strain evidence="6 7">DSM 19886</strain>
    </source>
</reference>
<dbReference type="PANTHER" id="PTHR43301">
    <property type="entry name" value="ARABINAN ENDO-1,5-ALPHA-L-ARABINOSIDASE"/>
    <property type="match status" value="1"/>
</dbReference>
<protein>
    <submittedName>
        <fullName evidence="6">Glycosyl hydrolases family 43</fullName>
    </submittedName>
</protein>
<comment type="pathway">
    <text evidence="1">Glycan metabolism; L-arabinan degradation.</text>
</comment>
<dbReference type="InterPro" id="IPR006710">
    <property type="entry name" value="Glyco_hydro_43"/>
</dbReference>
<evidence type="ECO:0000256" key="3">
    <source>
        <dbReference type="ARBA" id="ARBA00022801"/>
    </source>
</evidence>
<dbReference type="OrthoDB" id="1016412at2"/>
<name>A0A1G9V4U8_9FLAO</name>
<accession>A0A1G9V4U8</accession>
<dbReference type="Pfam" id="PF04616">
    <property type="entry name" value="Glyco_hydro_43"/>
    <property type="match status" value="1"/>
</dbReference>
<dbReference type="RefSeq" id="WP_089893490.1">
    <property type="nucleotide sequence ID" value="NZ_FNGV01000012.1"/>
</dbReference>
<proteinExistence type="inferred from homology"/>
<keyword evidence="3 5" id="KW-0378">Hydrolase</keyword>
<dbReference type="GO" id="GO:0004553">
    <property type="term" value="F:hydrolase activity, hydrolyzing O-glycosyl compounds"/>
    <property type="evidence" value="ECO:0007669"/>
    <property type="project" value="InterPro"/>
</dbReference>
<dbReference type="InterPro" id="IPR023296">
    <property type="entry name" value="Glyco_hydro_beta-prop_sf"/>
</dbReference>
<evidence type="ECO:0000256" key="5">
    <source>
        <dbReference type="RuleBase" id="RU361187"/>
    </source>
</evidence>
<dbReference type="STRING" id="192904.SAMN04488514_112111"/>
<organism evidence="6 7">
    <name type="scientific">Kriegella aquimaris</name>
    <dbReference type="NCBI Taxonomy" id="192904"/>
    <lineage>
        <taxon>Bacteria</taxon>
        <taxon>Pseudomonadati</taxon>
        <taxon>Bacteroidota</taxon>
        <taxon>Flavobacteriia</taxon>
        <taxon>Flavobacteriales</taxon>
        <taxon>Flavobacteriaceae</taxon>
        <taxon>Kriegella</taxon>
    </lineage>
</organism>
<sequence>MTILKKDIPYFTSVCLMVALVFLLGCKSKDKEQPQREVVNVPNTNSEPISFTYDEVKGIGRDSLFNRRDNSDIIKVEDTYYVWYSRMDSPTTAGYWATIWYATSKDEGYTWEEQGMALDVGPADSFDHTAVFTPNILVRNEKYYLYYTGVKPTPGNSEGLFENNSKNDFTAIGLAVADSPDGPFKRVKNNPVLNISDSAEDFDSYRIDDASLMIKDDKIWLYYKGRSLSHGENGPGLTEMGVAYADIPEGPFVKHDGSLLDKSHEVLIWKKNKGVASLASIGKSINYAEDGVHFSAIQNNLTQIPKAPGLYRPHLEDGNPETESPGWGIAMNGGKGQTYLLRFEMK</sequence>
<evidence type="ECO:0000256" key="2">
    <source>
        <dbReference type="ARBA" id="ARBA00009865"/>
    </source>
</evidence>
<comment type="similarity">
    <text evidence="2 5">Belongs to the glycosyl hydrolase 43 family.</text>
</comment>
<dbReference type="EMBL" id="FNGV01000012">
    <property type="protein sequence ID" value="SDM67133.1"/>
    <property type="molecule type" value="Genomic_DNA"/>
</dbReference>
<dbReference type="PANTHER" id="PTHR43301:SF3">
    <property type="entry name" value="ARABINAN ENDO-1,5-ALPHA-L-ARABINOSIDASE A-RELATED"/>
    <property type="match status" value="1"/>
</dbReference>
<dbReference type="PROSITE" id="PS51257">
    <property type="entry name" value="PROKAR_LIPOPROTEIN"/>
    <property type="match status" value="1"/>
</dbReference>